<dbReference type="Proteomes" id="UP000215914">
    <property type="component" value="Chromosome 2"/>
</dbReference>
<reference evidence="3" key="1">
    <citation type="journal article" date="2017" name="Nature">
        <title>The sunflower genome provides insights into oil metabolism, flowering and Asterid evolution.</title>
        <authorList>
            <person name="Badouin H."/>
            <person name="Gouzy J."/>
            <person name="Grassa C.J."/>
            <person name="Murat F."/>
            <person name="Staton S.E."/>
            <person name="Cottret L."/>
            <person name="Lelandais-Briere C."/>
            <person name="Owens G.L."/>
            <person name="Carrere S."/>
            <person name="Mayjonade B."/>
            <person name="Legrand L."/>
            <person name="Gill N."/>
            <person name="Kane N.C."/>
            <person name="Bowers J.E."/>
            <person name="Hubner S."/>
            <person name="Bellec A."/>
            <person name="Berard A."/>
            <person name="Berges H."/>
            <person name="Blanchet N."/>
            <person name="Boniface M.C."/>
            <person name="Brunel D."/>
            <person name="Catrice O."/>
            <person name="Chaidir N."/>
            <person name="Claudel C."/>
            <person name="Donnadieu C."/>
            <person name="Faraut T."/>
            <person name="Fievet G."/>
            <person name="Helmstetter N."/>
            <person name="King M."/>
            <person name="Knapp S.J."/>
            <person name="Lai Z."/>
            <person name="Le Paslier M.C."/>
            <person name="Lippi Y."/>
            <person name="Lorenzon L."/>
            <person name="Mandel J.R."/>
            <person name="Marage G."/>
            <person name="Marchand G."/>
            <person name="Marquand E."/>
            <person name="Bret-Mestries E."/>
            <person name="Morien E."/>
            <person name="Nambeesan S."/>
            <person name="Nguyen T."/>
            <person name="Pegot-Espagnet P."/>
            <person name="Pouilly N."/>
            <person name="Raftis F."/>
            <person name="Sallet E."/>
            <person name="Schiex T."/>
            <person name="Thomas J."/>
            <person name="Vandecasteele C."/>
            <person name="Vares D."/>
            <person name="Vear F."/>
            <person name="Vautrin S."/>
            <person name="Crespi M."/>
            <person name="Mangin B."/>
            <person name="Burke J.M."/>
            <person name="Salse J."/>
            <person name="Munos S."/>
            <person name="Vincourt P."/>
            <person name="Rieseberg L.H."/>
            <person name="Langlade N.B."/>
        </authorList>
    </citation>
    <scope>NUCLEOTIDE SEQUENCE [LARGE SCALE GENOMIC DNA]</scope>
    <source>
        <strain evidence="3">cv. SF193</strain>
    </source>
</reference>
<feature type="region of interest" description="Disordered" evidence="1">
    <location>
        <begin position="74"/>
        <end position="105"/>
    </location>
</feature>
<proteinExistence type="predicted"/>
<feature type="compositionally biased region" description="Polar residues" evidence="1">
    <location>
        <begin position="82"/>
        <end position="97"/>
    </location>
</feature>
<accession>A0A251VK33</accession>
<dbReference type="EMBL" id="CM007891">
    <property type="protein sequence ID" value="OTG35061.1"/>
    <property type="molecule type" value="Genomic_DNA"/>
</dbReference>
<organism evidence="2 3">
    <name type="scientific">Helianthus annuus</name>
    <name type="common">Common sunflower</name>
    <dbReference type="NCBI Taxonomy" id="4232"/>
    <lineage>
        <taxon>Eukaryota</taxon>
        <taxon>Viridiplantae</taxon>
        <taxon>Streptophyta</taxon>
        <taxon>Embryophyta</taxon>
        <taxon>Tracheophyta</taxon>
        <taxon>Spermatophyta</taxon>
        <taxon>Magnoliopsida</taxon>
        <taxon>eudicotyledons</taxon>
        <taxon>Gunneridae</taxon>
        <taxon>Pentapetalae</taxon>
        <taxon>asterids</taxon>
        <taxon>campanulids</taxon>
        <taxon>Asterales</taxon>
        <taxon>Asteraceae</taxon>
        <taxon>Asteroideae</taxon>
        <taxon>Heliantheae alliance</taxon>
        <taxon>Heliantheae</taxon>
        <taxon>Helianthus</taxon>
    </lineage>
</organism>
<evidence type="ECO:0000313" key="2">
    <source>
        <dbReference type="EMBL" id="OTG35061.1"/>
    </source>
</evidence>
<keyword evidence="3" id="KW-1185">Reference proteome</keyword>
<sequence length="206" mass="23248">MSRFDLGFSVWFGQQESTRLRVQFESCCFGSAALNGQQWFDSVKPSQLRQYGSTGQQIRFGQWFGSSGFGSDSVSVSGDSVKPSQLGQQRSNRSTPGQHEGPGKVLSKNPWEFEYLAAVHCLEVLAQILPLCNEDTSPVTPALIFRGVTKGFAALEILLKITLGSMQLEMKFTWYKFFYKISSVIIYSDEHYICRLICFWLHKSLV</sequence>
<dbReference type="AlphaFoldDB" id="A0A251VK33"/>
<name>A0A251VK33_HELAN</name>
<dbReference type="InParanoid" id="A0A251VK33"/>
<evidence type="ECO:0000313" key="3">
    <source>
        <dbReference type="Proteomes" id="UP000215914"/>
    </source>
</evidence>
<gene>
    <name evidence="2" type="ORF">HannXRQ_Chr02g0052721</name>
</gene>
<protein>
    <submittedName>
        <fullName evidence="2">Uncharacterized protein</fullName>
    </submittedName>
</protein>
<evidence type="ECO:0000256" key="1">
    <source>
        <dbReference type="SAM" id="MobiDB-lite"/>
    </source>
</evidence>